<evidence type="ECO:0000313" key="1">
    <source>
        <dbReference type="EMBL" id="TWB15597.1"/>
    </source>
</evidence>
<reference evidence="1 2" key="1">
    <citation type="submission" date="2019-06" db="EMBL/GenBank/DDBJ databases">
        <title>Genomic Encyclopedia of Type Strains, Phase IV (KMG-V): Genome sequencing to study the core and pangenomes of soil and plant-associated prokaryotes.</title>
        <authorList>
            <person name="Whitman W."/>
        </authorList>
    </citation>
    <scope>NUCLEOTIDE SEQUENCE [LARGE SCALE GENOMIC DNA]</scope>
    <source>
        <strain evidence="1 2">BR 11865</strain>
    </source>
</reference>
<sequence length="391" mass="40775">MAGTPTIIRSRNACFLAKAQPTPLTDALPVPATDAVLGENIAISYNPNIIQTNEYTGSLDSADDIVGGMTAQVTIDVWLKGSGTAGTPPEWGKLHKACMHSEVITNAAIGAPTAVTAGTTTSVTLGAPFSNTAQIYRGMPLQISGTPANLNTFISDYTGGVATLTDTQSVALTTSALATIPANVLYLPTSGAQAPLTIYVYIDGLLWIFTDCVGTVKYDFTSGGAVKMSYTFNGLFKSKTAAALPSSSSLVYQTTSKPIWIARAGGAFLLGGNLISGKQMTLDWGASANFPDDPNGQEGYGAPLVTARRVTGQLSVNETLIASRDLMSDFRSGTKRVIHARAGTVAGNRWAMTIPSAQFQNDTPGNSNNIQTAQNPFKATGIDGGCALCLW</sequence>
<protein>
    <submittedName>
        <fullName evidence="1">Uncharacterized protein</fullName>
    </submittedName>
</protein>
<keyword evidence="2" id="KW-1185">Reference proteome</keyword>
<accession>A0A560F1X5</accession>
<comment type="caution">
    <text evidence="1">The sequence shown here is derived from an EMBL/GenBank/DDBJ whole genome shotgun (WGS) entry which is preliminary data.</text>
</comment>
<dbReference type="EMBL" id="VITO01000029">
    <property type="protein sequence ID" value="TWB15597.1"/>
    <property type="molecule type" value="Genomic_DNA"/>
</dbReference>
<dbReference type="RefSeq" id="WP_145620195.1">
    <property type="nucleotide sequence ID" value="NZ_VITO01000029.1"/>
</dbReference>
<dbReference type="Proteomes" id="UP000316545">
    <property type="component" value="Unassembled WGS sequence"/>
</dbReference>
<dbReference type="AlphaFoldDB" id="A0A560F1X5"/>
<name>A0A560F1X5_9PROT</name>
<evidence type="ECO:0000313" key="2">
    <source>
        <dbReference type="Proteomes" id="UP000316545"/>
    </source>
</evidence>
<proteinExistence type="predicted"/>
<gene>
    <name evidence="1" type="ORF">FBZ88_12950</name>
</gene>
<organism evidence="1 2">
    <name type="scientific">Nitrospirillum amazonense</name>
    <dbReference type="NCBI Taxonomy" id="28077"/>
    <lineage>
        <taxon>Bacteria</taxon>
        <taxon>Pseudomonadati</taxon>
        <taxon>Pseudomonadota</taxon>
        <taxon>Alphaproteobacteria</taxon>
        <taxon>Rhodospirillales</taxon>
        <taxon>Azospirillaceae</taxon>
        <taxon>Nitrospirillum</taxon>
    </lineage>
</organism>